<comment type="catalytic activity">
    <reaction evidence="1">
        <text>ATP + protein L-histidine = ADP + protein N-phospho-L-histidine.</text>
        <dbReference type="EC" id="2.7.13.3"/>
    </reaction>
</comment>
<dbReference type="PROSITE" id="PS50885">
    <property type="entry name" value="HAMP"/>
    <property type="match status" value="1"/>
</dbReference>
<keyword evidence="16 23" id="KW-1133">Transmembrane helix</keyword>
<keyword evidence="13" id="KW-0067">ATP-binding</keyword>
<evidence type="ECO:0000256" key="18">
    <source>
        <dbReference type="ARBA" id="ARBA00023016"/>
    </source>
</evidence>
<keyword evidence="20" id="KW-0464">Manganese</keyword>
<dbReference type="EMBL" id="JAVREH010000024">
    <property type="protein sequence ID" value="MDT0262911.1"/>
    <property type="molecule type" value="Genomic_DNA"/>
</dbReference>
<feature type="transmembrane region" description="Helical" evidence="23">
    <location>
        <begin position="12"/>
        <end position="35"/>
    </location>
</feature>
<keyword evidence="27" id="KW-1185">Reference proteome</keyword>
<evidence type="ECO:0000256" key="19">
    <source>
        <dbReference type="ARBA" id="ARBA00023026"/>
    </source>
</evidence>
<evidence type="ECO:0000313" key="26">
    <source>
        <dbReference type="EMBL" id="MDT0262911.1"/>
    </source>
</evidence>
<feature type="domain" description="HAMP" evidence="25">
    <location>
        <begin position="179"/>
        <end position="231"/>
    </location>
</feature>
<evidence type="ECO:0000256" key="2">
    <source>
        <dbReference type="ARBA" id="ARBA00001936"/>
    </source>
</evidence>
<keyword evidence="17" id="KW-0902">Two-component regulatory system</keyword>
<evidence type="ECO:0000256" key="10">
    <source>
        <dbReference type="ARBA" id="ARBA00022741"/>
    </source>
</evidence>
<evidence type="ECO:0000256" key="20">
    <source>
        <dbReference type="ARBA" id="ARBA00023211"/>
    </source>
</evidence>
<sequence>MSRPRSTLALRISALAAAVAVITAVLAGLFAVRLVERSSASSARETLGRLADAAQQAADAGDDPQISQNRARRTLQVLKIQSAAISESGTVRTGSPLARSVLTPADVATVLGGSSVSAQRPSGGHQVLIEGRWTNAGGIALVQRQVDATAPADPTIRRIEEALVMAVLIAVVLGLLVAIRISRPLRRTAAAAHALAAGHRDVLVWPQGPTEVAEVGRALNTLAAALTHSERRQREFLLSVSHDLRTPLTAITGYAESLADGVVPPEQAPRVGAILLTESHRLNRLVADLLDLARLGAQDFRIEPVEVDAVALCRDAAGVWAGRCAAAGIPFSLQAPDAALPLRTDPTRVRQITDGLLENALRVTPSGASIVLAVRREVAADGRAAVVFEVRDGGPGLTDADLPVAFERSVLHERYRGLRQVGTGLGLAIVAGLTQRLGGTAEAGHAPEGGARFTVRLPAEDGYFLAPSMT</sequence>
<evidence type="ECO:0000256" key="22">
    <source>
        <dbReference type="ARBA" id="ARBA00041776"/>
    </source>
</evidence>
<dbReference type="Pfam" id="PF00672">
    <property type="entry name" value="HAMP"/>
    <property type="match status" value="1"/>
</dbReference>
<evidence type="ECO:0000256" key="13">
    <source>
        <dbReference type="ARBA" id="ARBA00022840"/>
    </source>
</evidence>
<protein>
    <recommendedName>
        <fullName evidence="21">Signal transduction histidine-protein kinase/phosphatase MprB</fullName>
        <ecNumber evidence="5">2.7.13.3</ecNumber>
    </recommendedName>
    <alternativeName>
        <fullName evidence="22">Mycobacterial persistence regulator B</fullName>
    </alternativeName>
</protein>
<keyword evidence="18" id="KW-0346">Stress response</keyword>
<evidence type="ECO:0000256" key="8">
    <source>
        <dbReference type="ARBA" id="ARBA00022679"/>
    </source>
</evidence>
<evidence type="ECO:0000256" key="9">
    <source>
        <dbReference type="ARBA" id="ARBA00022692"/>
    </source>
</evidence>
<dbReference type="RefSeq" id="WP_311424058.1">
    <property type="nucleotide sequence ID" value="NZ_JAVREH010000024.1"/>
</dbReference>
<keyword evidence="14" id="KW-0460">Magnesium</keyword>
<gene>
    <name evidence="26" type="ORF">RM423_16065</name>
</gene>
<dbReference type="Pfam" id="PF02518">
    <property type="entry name" value="HATPase_c"/>
    <property type="match status" value="1"/>
</dbReference>
<dbReference type="InterPro" id="IPR004358">
    <property type="entry name" value="Sig_transdc_His_kin-like_C"/>
</dbReference>
<dbReference type="Gene3D" id="6.10.340.10">
    <property type="match status" value="1"/>
</dbReference>
<keyword evidence="19" id="KW-0843">Virulence</keyword>
<comment type="cofactor">
    <cofactor evidence="3">
        <name>Mg(2+)</name>
        <dbReference type="ChEBI" id="CHEBI:18420"/>
    </cofactor>
</comment>
<evidence type="ECO:0000259" key="25">
    <source>
        <dbReference type="PROSITE" id="PS50885"/>
    </source>
</evidence>
<dbReference type="CDD" id="cd00082">
    <property type="entry name" value="HisKA"/>
    <property type="match status" value="1"/>
</dbReference>
<dbReference type="PROSITE" id="PS50109">
    <property type="entry name" value="HIS_KIN"/>
    <property type="match status" value="1"/>
</dbReference>
<dbReference type="SUPFAM" id="SSF55874">
    <property type="entry name" value="ATPase domain of HSP90 chaperone/DNA topoisomerase II/histidine kinase"/>
    <property type="match status" value="1"/>
</dbReference>
<evidence type="ECO:0000256" key="14">
    <source>
        <dbReference type="ARBA" id="ARBA00022842"/>
    </source>
</evidence>
<dbReference type="SMART" id="SM00388">
    <property type="entry name" value="HisKA"/>
    <property type="match status" value="1"/>
</dbReference>
<dbReference type="Gene3D" id="3.30.565.10">
    <property type="entry name" value="Histidine kinase-like ATPase, C-terminal domain"/>
    <property type="match status" value="1"/>
</dbReference>
<evidence type="ECO:0000256" key="11">
    <source>
        <dbReference type="ARBA" id="ARBA00022777"/>
    </source>
</evidence>
<keyword evidence="6" id="KW-1003">Cell membrane</keyword>
<dbReference type="InterPro" id="IPR036097">
    <property type="entry name" value="HisK_dim/P_sf"/>
</dbReference>
<dbReference type="InterPro" id="IPR003660">
    <property type="entry name" value="HAMP_dom"/>
</dbReference>
<keyword evidence="7" id="KW-0597">Phosphoprotein</keyword>
<dbReference type="SUPFAM" id="SSF47384">
    <property type="entry name" value="Homodimeric domain of signal transducing histidine kinase"/>
    <property type="match status" value="1"/>
</dbReference>
<evidence type="ECO:0000256" key="23">
    <source>
        <dbReference type="SAM" id="Phobius"/>
    </source>
</evidence>
<dbReference type="InterPro" id="IPR036890">
    <property type="entry name" value="HATPase_C_sf"/>
</dbReference>
<evidence type="ECO:0000256" key="5">
    <source>
        <dbReference type="ARBA" id="ARBA00012438"/>
    </source>
</evidence>
<evidence type="ECO:0000256" key="1">
    <source>
        <dbReference type="ARBA" id="ARBA00000085"/>
    </source>
</evidence>
<dbReference type="SMART" id="SM00387">
    <property type="entry name" value="HATPase_c"/>
    <property type="match status" value="1"/>
</dbReference>
<dbReference type="GO" id="GO:0016301">
    <property type="term" value="F:kinase activity"/>
    <property type="evidence" value="ECO:0007669"/>
    <property type="project" value="UniProtKB-KW"/>
</dbReference>
<dbReference type="CDD" id="cd00075">
    <property type="entry name" value="HATPase"/>
    <property type="match status" value="1"/>
</dbReference>
<evidence type="ECO:0000256" key="21">
    <source>
        <dbReference type="ARBA" id="ARBA00040454"/>
    </source>
</evidence>
<evidence type="ECO:0000256" key="6">
    <source>
        <dbReference type="ARBA" id="ARBA00022475"/>
    </source>
</evidence>
<dbReference type="Proteomes" id="UP001183176">
    <property type="component" value="Unassembled WGS sequence"/>
</dbReference>
<evidence type="ECO:0000256" key="16">
    <source>
        <dbReference type="ARBA" id="ARBA00022989"/>
    </source>
</evidence>
<dbReference type="SUPFAM" id="SSF158472">
    <property type="entry name" value="HAMP domain-like"/>
    <property type="match status" value="1"/>
</dbReference>
<dbReference type="PRINTS" id="PR00344">
    <property type="entry name" value="BCTRLSENSOR"/>
</dbReference>
<dbReference type="InterPro" id="IPR003661">
    <property type="entry name" value="HisK_dim/P_dom"/>
</dbReference>
<name>A0ABU2JDV3_9ACTN</name>
<accession>A0ABU2JDV3</accession>
<evidence type="ECO:0000256" key="12">
    <source>
        <dbReference type="ARBA" id="ARBA00022801"/>
    </source>
</evidence>
<dbReference type="Gene3D" id="1.10.287.130">
    <property type="match status" value="1"/>
</dbReference>
<dbReference type="InterPro" id="IPR050980">
    <property type="entry name" value="2C_sensor_his_kinase"/>
</dbReference>
<evidence type="ECO:0000313" key="27">
    <source>
        <dbReference type="Proteomes" id="UP001183176"/>
    </source>
</evidence>
<dbReference type="SMART" id="SM00304">
    <property type="entry name" value="HAMP"/>
    <property type="match status" value="1"/>
</dbReference>
<evidence type="ECO:0000256" key="17">
    <source>
        <dbReference type="ARBA" id="ARBA00023012"/>
    </source>
</evidence>
<proteinExistence type="predicted"/>
<evidence type="ECO:0000256" key="7">
    <source>
        <dbReference type="ARBA" id="ARBA00022553"/>
    </source>
</evidence>
<feature type="transmembrane region" description="Helical" evidence="23">
    <location>
        <begin position="162"/>
        <end position="181"/>
    </location>
</feature>
<reference evidence="27" key="1">
    <citation type="submission" date="2023-07" db="EMBL/GenBank/DDBJ databases">
        <title>30 novel species of actinomycetes from the DSMZ collection.</title>
        <authorList>
            <person name="Nouioui I."/>
        </authorList>
    </citation>
    <scope>NUCLEOTIDE SEQUENCE [LARGE SCALE GENOMIC DNA]</scope>
    <source>
        <strain evidence="27">DSM 44399</strain>
    </source>
</reference>
<keyword evidence="10" id="KW-0547">Nucleotide-binding</keyword>
<comment type="cofactor">
    <cofactor evidence="2">
        <name>Mn(2+)</name>
        <dbReference type="ChEBI" id="CHEBI:29035"/>
    </cofactor>
</comment>
<evidence type="ECO:0000259" key="24">
    <source>
        <dbReference type="PROSITE" id="PS50109"/>
    </source>
</evidence>
<organism evidence="26 27">
    <name type="scientific">Jatrophihabitans lederbergiae</name>
    <dbReference type="NCBI Taxonomy" id="3075547"/>
    <lineage>
        <taxon>Bacteria</taxon>
        <taxon>Bacillati</taxon>
        <taxon>Actinomycetota</taxon>
        <taxon>Actinomycetes</taxon>
        <taxon>Jatrophihabitantales</taxon>
        <taxon>Jatrophihabitantaceae</taxon>
        <taxon>Jatrophihabitans</taxon>
    </lineage>
</organism>
<dbReference type="Pfam" id="PF00512">
    <property type="entry name" value="HisKA"/>
    <property type="match status" value="1"/>
</dbReference>
<feature type="domain" description="Histidine kinase" evidence="24">
    <location>
        <begin position="239"/>
        <end position="461"/>
    </location>
</feature>
<comment type="subcellular location">
    <subcellularLocation>
        <location evidence="4">Cell membrane</location>
        <topology evidence="4">Multi-pass membrane protein</topology>
    </subcellularLocation>
</comment>
<evidence type="ECO:0000256" key="3">
    <source>
        <dbReference type="ARBA" id="ARBA00001946"/>
    </source>
</evidence>
<dbReference type="EC" id="2.7.13.3" evidence="5"/>
<keyword evidence="23" id="KW-0472">Membrane</keyword>
<keyword evidence="12" id="KW-0378">Hydrolase</keyword>
<dbReference type="PANTHER" id="PTHR44936:SF9">
    <property type="entry name" value="SENSOR PROTEIN CREC"/>
    <property type="match status" value="1"/>
</dbReference>
<comment type="caution">
    <text evidence="26">The sequence shown here is derived from an EMBL/GenBank/DDBJ whole genome shotgun (WGS) entry which is preliminary data.</text>
</comment>
<dbReference type="InterPro" id="IPR003594">
    <property type="entry name" value="HATPase_dom"/>
</dbReference>
<dbReference type="PANTHER" id="PTHR44936">
    <property type="entry name" value="SENSOR PROTEIN CREC"/>
    <property type="match status" value="1"/>
</dbReference>
<keyword evidence="8" id="KW-0808">Transferase</keyword>
<keyword evidence="15" id="KW-0904">Protein phosphatase</keyword>
<keyword evidence="9 23" id="KW-0812">Transmembrane</keyword>
<evidence type="ECO:0000256" key="15">
    <source>
        <dbReference type="ARBA" id="ARBA00022912"/>
    </source>
</evidence>
<evidence type="ECO:0000256" key="4">
    <source>
        <dbReference type="ARBA" id="ARBA00004651"/>
    </source>
</evidence>
<keyword evidence="11 26" id="KW-0418">Kinase</keyword>
<dbReference type="InterPro" id="IPR005467">
    <property type="entry name" value="His_kinase_dom"/>
</dbReference>